<protein>
    <submittedName>
        <fullName evidence="1">Uncharacterized protein</fullName>
    </submittedName>
</protein>
<name>A0ABX9NL39_9GAMM</name>
<gene>
    <name evidence="1" type="ORF">D5077_16675</name>
</gene>
<proteinExistence type="predicted"/>
<keyword evidence="2" id="KW-1185">Reference proteome</keyword>
<evidence type="ECO:0000313" key="1">
    <source>
        <dbReference type="EMBL" id="RJL68416.1"/>
    </source>
</evidence>
<dbReference type="RefSeq" id="WP_024107986.1">
    <property type="nucleotide sequence ID" value="NZ_CP031560.1"/>
</dbReference>
<organism evidence="1 2">
    <name type="scientific">Dickeya dianthicola</name>
    <dbReference type="NCBI Taxonomy" id="204039"/>
    <lineage>
        <taxon>Bacteria</taxon>
        <taxon>Pseudomonadati</taxon>
        <taxon>Pseudomonadota</taxon>
        <taxon>Gammaproteobacteria</taxon>
        <taxon>Enterobacterales</taxon>
        <taxon>Pectobacteriaceae</taxon>
        <taxon>Dickeya</taxon>
    </lineage>
</organism>
<dbReference type="GeneID" id="49322850"/>
<comment type="caution">
    <text evidence="1">The sequence shown here is derived from an EMBL/GenBank/DDBJ whole genome shotgun (WGS) entry which is preliminary data.</text>
</comment>
<dbReference type="EMBL" id="QZDO01000060">
    <property type="protein sequence ID" value="RJL68416.1"/>
    <property type="molecule type" value="Genomic_DNA"/>
</dbReference>
<evidence type="ECO:0000313" key="2">
    <source>
        <dbReference type="Proteomes" id="UP000266633"/>
    </source>
</evidence>
<sequence>MDNHYEPVKERNALSQRVIAALRNEFTEDELNQLGFTEAMWLAMQVICGPGGAAQVIRLSQIHQ</sequence>
<reference evidence="1 2" key="1">
    <citation type="submission" date="2018-09" db="EMBL/GenBank/DDBJ databases">
        <title>Phylogenetic diversity of Pectobacterium and Dickeya strains causing blackleg disease of potato in Morocco.</title>
        <authorList>
            <person name="Oulghazi S."/>
            <person name="Moumni M."/>
            <person name="Faure D."/>
        </authorList>
    </citation>
    <scope>NUCLEOTIDE SEQUENCE [LARGE SCALE GENOMIC DNA]</scope>
    <source>
        <strain evidence="1 2">S4.16.03.LID</strain>
    </source>
</reference>
<dbReference type="Proteomes" id="UP000266633">
    <property type="component" value="Unassembled WGS sequence"/>
</dbReference>
<accession>A0ABX9NL39</accession>